<protein>
    <submittedName>
        <fullName evidence="1">Uncharacterized protein</fullName>
    </submittedName>
</protein>
<evidence type="ECO:0000313" key="1">
    <source>
        <dbReference type="EMBL" id="ACA69329.1"/>
    </source>
</evidence>
<organism evidence="1">
    <name type="scientific">Yersinia pseudotuberculosis serotype O:3 (strain YPIII)</name>
    <dbReference type="NCBI Taxonomy" id="502800"/>
    <lineage>
        <taxon>Bacteria</taxon>
        <taxon>Pseudomonadati</taxon>
        <taxon>Pseudomonadota</taxon>
        <taxon>Gammaproteobacteria</taxon>
        <taxon>Enterobacterales</taxon>
        <taxon>Yersiniaceae</taxon>
        <taxon>Yersinia</taxon>
    </lineage>
</organism>
<proteinExistence type="predicted"/>
<dbReference type="AlphaFoldDB" id="A0A0H3B5V1"/>
<dbReference type="EMBL" id="CP000950">
    <property type="protein sequence ID" value="ACA69329.1"/>
    <property type="molecule type" value="Genomic_DNA"/>
</dbReference>
<reference evidence="1" key="1">
    <citation type="submission" date="2008-02" db="EMBL/GenBank/DDBJ databases">
        <title>Complete sequence of Yersinia pseudotuberculosis YPIII.</title>
        <authorList>
            <consortium name="US DOE Joint Genome Institute"/>
            <person name="Challacombe J.F."/>
            <person name="Bruce D."/>
            <person name="Detter J.C."/>
            <person name="Green L."/>
            <person name="Land M."/>
            <person name="Munk C."/>
            <person name="Lindler L.E."/>
            <person name="Nikolich M.P."/>
            <person name="Brettin T."/>
        </authorList>
    </citation>
    <scope>NUCLEOTIDE SEQUENCE</scope>
    <source>
        <strain evidence="1">YPIII</strain>
    </source>
</reference>
<dbReference type="KEGG" id="ypy:YPK_3056"/>
<accession>A0A0H3B5V1</accession>
<name>A0A0H3B5V1_YERPY</name>
<sequence precursor="true">MVSLLIGLALMAASVSIIVTTAIALSLFNCITQGLD</sequence>
<gene>
    <name evidence="1" type="ordered locus">YPK_3056</name>
</gene>
<dbReference type="PATRIC" id="fig|502800.11.peg.3778"/>